<keyword evidence="3" id="KW-1185">Reference proteome</keyword>
<name>B4QN40_DROSI</name>
<dbReference type="GO" id="GO:0007458">
    <property type="term" value="P:progression of morphogenetic furrow involved in compound eye morphogenesis"/>
    <property type="evidence" value="ECO:0007669"/>
    <property type="project" value="EnsemblMetazoa"/>
</dbReference>
<dbReference type="InterPro" id="IPR010770">
    <property type="entry name" value="Ecd"/>
</dbReference>
<sequence>MLQDRYGPKKLYKPNGQMNAEEFTKQLAEFLDRQSNYEGIEHRGLEEPELDSDDDEPPPQAKGSTGLGAKVKKNPSMRKACQRNSVIQPEEPDSTHVRNFLDFVIPEDNWDSTSEMSDYADEDDMERNLNALSGGGSVFPLDRQIQSYMEQMDRELAQTSVGKSFHGKKKTAPQADEDDFDDIEDFEPININVNTLRNMMDSYQSQVGGAGPVSNLFSAMGVGMSAGEDKEQKDISESAV</sequence>
<gene>
    <name evidence="2" type="primary">Dsim\GD13400</name>
    <name evidence="2" type="ORF">Dsim_GD13400</name>
</gene>
<feature type="compositionally biased region" description="Acidic residues" evidence="1">
    <location>
        <begin position="47"/>
        <end position="57"/>
    </location>
</feature>
<organism evidence="2 3">
    <name type="scientific">Drosophila simulans</name>
    <name type="common">Fruit fly</name>
    <dbReference type="NCBI Taxonomy" id="7240"/>
    <lineage>
        <taxon>Eukaryota</taxon>
        <taxon>Metazoa</taxon>
        <taxon>Ecdysozoa</taxon>
        <taxon>Arthropoda</taxon>
        <taxon>Hexapoda</taxon>
        <taxon>Insecta</taxon>
        <taxon>Pterygota</taxon>
        <taxon>Neoptera</taxon>
        <taxon>Endopterygota</taxon>
        <taxon>Diptera</taxon>
        <taxon>Brachycera</taxon>
        <taxon>Muscomorpha</taxon>
        <taxon>Ephydroidea</taxon>
        <taxon>Drosophilidae</taxon>
        <taxon>Drosophila</taxon>
        <taxon>Sophophora</taxon>
    </lineage>
</organism>
<accession>B4QN40</accession>
<dbReference type="PhylomeDB" id="B4QN40"/>
<dbReference type="GO" id="GO:0000398">
    <property type="term" value="P:mRNA splicing, via spliceosome"/>
    <property type="evidence" value="ECO:0007669"/>
    <property type="project" value="EnsemblMetazoa"/>
</dbReference>
<dbReference type="GO" id="GO:0009608">
    <property type="term" value="P:response to symbiont"/>
    <property type="evidence" value="ECO:0007669"/>
    <property type="project" value="EnsemblMetazoa"/>
</dbReference>
<dbReference type="GO" id="GO:0007443">
    <property type="term" value="P:Malpighian tubule morphogenesis"/>
    <property type="evidence" value="ECO:0007669"/>
    <property type="project" value="EnsemblMetazoa"/>
</dbReference>
<dbReference type="GO" id="GO:0005737">
    <property type="term" value="C:cytoplasm"/>
    <property type="evidence" value="ECO:0007669"/>
    <property type="project" value="EnsemblMetazoa"/>
</dbReference>
<dbReference type="GO" id="GO:0005634">
    <property type="term" value="C:nucleus"/>
    <property type="evidence" value="ECO:0007669"/>
    <property type="project" value="TreeGrafter"/>
</dbReference>
<dbReference type="GO" id="GO:0048542">
    <property type="term" value="P:lymph gland development"/>
    <property type="evidence" value="ECO:0007669"/>
    <property type="project" value="EnsemblMetazoa"/>
</dbReference>
<evidence type="ECO:0000313" key="2">
    <source>
        <dbReference type="EMBL" id="EDX08922.1"/>
    </source>
</evidence>
<dbReference type="GO" id="GO:0008362">
    <property type="term" value="P:chitin-based embryonic cuticle biosynthetic process"/>
    <property type="evidence" value="ECO:0007669"/>
    <property type="project" value="EnsemblMetazoa"/>
</dbReference>
<reference evidence="2 3" key="1">
    <citation type="journal article" date="2007" name="Nature">
        <title>Evolution of genes and genomes on the Drosophila phylogeny.</title>
        <authorList>
            <consortium name="Drosophila 12 Genomes Consortium"/>
            <person name="Clark A.G."/>
            <person name="Eisen M.B."/>
            <person name="Smith D.R."/>
            <person name="Bergman C.M."/>
            <person name="Oliver B."/>
            <person name="Markow T.A."/>
            <person name="Kaufman T.C."/>
            <person name="Kellis M."/>
            <person name="Gelbart W."/>
            <person name="Iyer V.N."/>
            <person name="Pollard D.A."/>
            <person name="Sackton T.B."/>
            <person name="Larracuente A.M."/>
            <person name="Singh N.D."/>
            <person name="Abad J.P."/>
            <person name="Abt D.N."/>
            <person name="Adryan B."/>
            <person name="Aguade M."/>
            <person name="Akashi H."/>
            <person name="Anderson W.W."/>
            <person name="Aquadro C.F."/>
            <person name="Ardell D.H."/>
            <person name="Arguello R."/>
            <person name="Artieri C.G."/>
            <person name="Barbash D.A."/>
            <person name="Barker D."/>
            <person name="Barsanti P."/>
            <person name="Batterham P."/>
            <person name="Batzoglou S."/>
            <person name="Begun D."/>
            <person name="Bhutkar A."/>
            <person name="Blanco E."/>
            <person name="Bosak S.A."/>
            <person name="Bradley R.K."/>
            <person name="Brand A.D."/>
            <person name="Brent M.R."/>
            <person name="Brooks A.N."/>
            <person name="Brown R.H."/>
            <person name="Butlin R.K."/>
            <person name="Caggese C."/>
            <person name="Calvi B.R."/>
            <person name="Bernardo de Carvalho A."/>
            <person name="Caspi A."/>
            <person name="Castrezana S."/>
            <person name="Celniker S.E."/>
            <person name="Chang J.L."/>
            <person name="Chapple C."/>
            <person name="Chatterji S."/>
            <person name="Chinwalla A."/>
            <person name="Civetta A."/>
            <person name="Clifton S.W."/>
            <person name="Comeron J.M."/>
            <person name="Costello J.C."/>
            <person name="Coyne J.A."/>
            <person name="Daub J."/>
            <person name="David R.G."/>
            <person name="Delcher A.L."/>
            <person name="Delehaunty K."/>
            <person name="Do C.B."/>
            <person name="Ebling H."/>
            <person name="Edwards K."/>
            <person name="Eickbush T."/>
            <person name="Evans J.D."/>
            <person name="Filipski A."/>
            <person name="Findeiss S."/>
            <person name="Freyhult E."/>
            <person name="Fulton L."/>
            <person name="Fulton R."/>
            <person name="Garcia A.C."/>
            <person name="Gardiner A."/>
            <person name="Garfield D.A."/>
            <person name="Garvin B.E."/>
            <person name="Gibson G."/>
            <person name="Gilbert D."/>
            <person name="Gnerre S."/>
            <person name="Godfrey J."/>
            <person name="Good R."/>
            <person name="Gotea V."/>
            <person name="Gravely B."/>
            <person name="Greenberg A.J."/>
            <person name="Griffiths-Jones S."/>
            <person name="Gross S."/>
            <person name="Guigo R."/>
            <person name="Gustafson E.A."/>
            <person name="Haerty W."/>
            <person name="Hahn M.W."/>
            <person name="Halligan D.L."/>
            <person name="Halpern A.L."/>
            <person name="Halter G.M."/>
            <person name="Han M.V."/>
            <person name="Heger A."/>
            <person name="Hillier L."/>
            <person name="Hinrichs A.S."/>
            <person name="Holmes I."/>
            <person name="Hoskins R.A."/>
            <person name="Hubisz M.J."/>
            <person name="Hultmark D."/>
            <person name="Huntley M.A."/>
            <person name="Jaffe D.B."/>
            <person name="Jagadeeshan S."/>
            <person name="Jeck W.R."/>
            <person name="Johnson J."/>
            <person name="Jones C.D."/>
            <person name="Jordan W.C."/>
            <person name="Karpen G.H."/>
            <person name="Kataoka E."/>
            <person name="Keightley P.D."/>
            <person name="Kheradpour P."/>
            <person name="Kirkness E.F."/>
            <person name="Koerich L.B."/>
            <person name="Kristiansen K."/>
            <person name="Kudrna D."/>
            <person name="Kulathinal R.J."/>
            <person name="Kumar S."/>
            <person name="Kwok R."/>
            <person name="Lander E."/>
            <person name="Langley C.H."/>
            <person name="Lapoint R."/>
            <person name="Lazzaro B.P."/>
            <person name="Lee S.J."/>
            <person name="Levesque L."/>
            <person name="Li R."/>
            <person name="Lin C.F."/>
            <person name="Lin M.F."/>
            <person name="Lindblad-Toh K."/>
            <person name="Llopart A."/>
            <person name="Long M."/>
            <person name="Low L."/>
            <person name="Lozovsky E."/>
            <person name="Lu J."/>
            <person name="Luo M."/>
            <person name="Machado C.A."/>
            <person name="Makalowski W."/>
            <person name="Marzo M."/>
            <person name="Matsuda M."/>
            <person name="Matzkin L."/>
            <person name="McAllister B."/>
            <person name="McBride C.S."/>
            <person name="McKernan B."/>
            <person name="McKernan K."/>
            <person name="Mendez-Lago M."/>
            <person name="Minx P."/>
            <person name="Mollenhauer M.U."/>
            <person name="Montooth K."/>
            <person name="Mount S.M."/>
            <person name="Mu X."/>
            <person name="Myers E."/>
            <person name="Negre B."/>
            <person name="Newfeld S."/>
            <person name="Nielsen R."/>
            <person name="Noor M.A."/>
            <person name="O'Grady P."/>
            <person name="Pachter L."/>
            <person name="Papaceit M."/>
            <person name="Parisi M.J."/>
            <person name="Parisi M."/>
            <person name="Parts L."/>
            <person name="Pedersen J.S."/>
            <person name="Pesole G."/>
            <person name="Phillippy A.M."/>
            <person name="Ponting C.P."/>
            <person name="Pop M."/>
            <person name="Porcelli D."/>
            <person name="Powell J.R."/>
            <person name="Prohaska S."/>
            <person name="Pruitt K."/>
            <person name="Puig M."/>
            <person name="Quesneville H."/>
            <person name="Ram K.R."/>
            <person name="Rand D."/>
            <person name="Rasmussen M.D."/>
            <person name="Reed L.K."/>
            <person name="Reenan R."/>
            <person name="Reily A."/>
            <person name="Remington K.A."/>
            <person name="Rieger T.T."/>
            <person name="Ritchie M.G."/>
            <person name="Robin C."/>
            <person name="Rogers Y.H."/>
            <person name="Rohde C."/>
            <person name="Rozas J."/>
            <person name="Rubenfield M.J."/>
            <person name="Ruiz A."/>
            <person name="Russo S."/>
            <person name="Salzberg S.L."/>
            <person name="Sanchez-Gracia A."/>
            <person name="Saranga D.J."/>
            <person name="Sato H."/>
            <person name="Schaeffer S.W."/>
            <person name="Schatz M.C."/>
            <person name="Schlenke T."/>
            <person name="Schwartz R."/>
            <person name="Segarra C."/>
            <person name="Singh R.S."/>
            <person name="Sirot L."/>
            <person name="Sirota M."/>
            <person name="Sisneros N.B."/>
            <person name="Smith C.D."/>
            <person name="Smith T.F."/>
            <person name="Spieth J."/>
            <person name="Stage D.E."/>
            <person name="Stark A."/>
            <person name="Stephan W."/>
            <person name="Strausberg R.L."/>
            <person name="Strempel S."/>
            <person name="Sturgill D."/>
            <person name="Sutton G."/>
            <person name="Sutton G.G."/>
            <person name="Tao W."/>
            <person name="Teichmann S."/>
            <person name="Tobari Y.N."/>
            <person name="Tomimura Y."/>
            <person name="Tsolas J.M."/>
            <person name="Valente V.L."/>
            <person name="Venter E."/>
            <person name="Venter J.C."/>
            <person name="Vicario S."/>
            <person name="Vieira F.G."/>
            <person name="Vilella A.J."/>
            <person name="Villasante A."/>
            <person name="Walenz B."/>
            <person name="Wang J."/>
            <person name="Wasserman M."/>
            <person name="Watts T."/>
            <person name="Wilson D."/>
            <person name="Wilson R.K."/>
            <person name="Wing R.A."/>
            <person name="Wolfner M.F."/>
            <person name="Wong A."/>
            <person name="Wong G.K."/>
            <person name="Wu C.I."/>
            <person name="Wu G."/>
            <person name="Yamamoto D."/>
            <person name="Yang H.P."/>
            <person name="Yang S.P."/>
            <person name="Yorke J.A."/>
            <person name="Yoshida K."/>
            <person name="Zdobnov E."/>
            <person name="Zhang P."/>
            <person name="Zhang Y."/>
            <person name="Zimin A.V."/>
            <person name="Baldwin J."/>
            <person name="Abdouelleil A."/>
            <person name="Abdulkadir J."/>
            <person name="Abebe A."/>
            <person name="Abera B."/>
            <person name="Abreu J."/>
            <person name="Acer S.C."/>
            <person name="Aftuck L."/>
            <person name="Alexander A."/>
            <person name="An P."/>
            <person name="Anderson E."/>
            <person name="Anderson S."/>
            <person name="Arachi H."/>
            <person name="Azer M."/>
            <person name="Bachantsang P."/>
            <person name="Barry A."/>
            <person name="Bayul T."/>
            <person name="Berlin A."/>
            <person name="Bessette D."/>
            <person name="Bloom T."/>
            <person name="Blye J."/>
            <person name="Boguslavskiy L."/>
            <person name="Bonnet C."/>
            <person name="Boukhgalter B."/>
            <person name="Bourzgui I."/>
            <person name="Brown A."/>
            <person name="Cahill P."/>
            <person name="Channer S."/>
            <person name="Cheshatsang Y."/>
            <person name="Chuda L."/>
            <person name="Citroen M."/>
            <person name="Collymore A."/>
            <person name="Cooke P."/>
            <person name="Costello M."/>
            <person name="D'Aco K."/>
            <person name="Daza R."/>
            <person name="De Haan G."/>
            <person name="DeGray S."/>
            <person name="DeMaso C."/>
            <person name="Dhargay N."/>
            <person name="Dooley K."/>
            <person name="Dooley E."/>
            <person name="Doricent M."/>
            <person name="Dorje P."/>
            <person name="Dorjee K."/>
            <person name="Dupes A."/>
            <person name="Elong R."/>
            <person name="Falk J."/>
            <person name="Farina A."/>
            <person name="Faro S."/>
            <person name="Ferguson D."/>
            <person name="Fisher S."/>
            <person name="Foley C.D."/>
            <person name="Franke A."/>
            <person name="Friedrich D."/>
            <person name="Gadbois L."/>
            <person name="Gearin G."/>
            <person name="Gearin C.R."/>
            <person name="Giannoukos G."/>
            <person name="Goode T."/>
            <person name="Graham J."/>
            <person name="Grandbois E."/>
            <person name="Grewal S."/>
            <person name="Gyaltsen K."/>
            <person name="Hafez N."/>
            <person name="Hagos B."/>
            <person name="Hall J."/>
            <person name="Henson C."/>
            <person name="Hollinger A."/>
            <person name="Honan T."/>
            <person name="Huard M.D."/>
            <person name="Hughes L."/>
            <person name="Hurhula B."/>
            <person name="Husby M.E."/>
            <person name="Kamat A."/>
            <person name="Kanga B."/>
            <person name="Kashin S."/>
            <person name="Khazanovich D."/>
            <person name="Kisner P."/>
            <person name="Lance K."/>
            <person name="Lara M."/>
            <person name="Lee W."/>
            <person name="Lennon N."/>
            <person name="Letendre F."/>
            <person name="LeVine R."/>
            <person name="Lipovsky A."/>
            <person name="Liu X."/>
            <person name="Liu J."/>
            <person name="Liu S."/>
            <person name="Lokyitsang T."/>
            <person name="Lokyitsang Y."/>
            <person name="Lubonja R."/>
            <person name="Lui A."/>
            <person name="MacDonald P."/>
            <person name="Magnisalis V."/>
            <person name="Maru K."/>
            <person name="Matthews C."/>
            <person name="McCusker W."/>
            <person name="McDonough S."/>
            <person name="Mehta T."/>
            <person name="Meldrim J."/>
            <person name="Meneus L."/>
            <person name="Mihai O."/>
            <person name="Mihalev A."/>
            <person name="Mihova T."/>
            <person name="Mittelman R."/>
            <person name="Mlenga V."/>
            <person name="Montmayeur A."/>
            <person name="Mulrain L."/>
            <person name="Navidi A."/>
            <person name="Naylor J."/>
            <person name="Negash T."/>
            <person name="Nguyen T."/>
            <person name="Nguyen N."/>
            <person name="Nicol R."/>
            <person name="Norbu C."/>
            <person name="Norbu N."/>
            <person name="Novod N."/>
            <person name="O'Neill B."/>
            <person name="Osman S."/>
            <person name="Markiewicz E."/>
            <person name="Oyono O.L."/>
            <person name="Patti C."/>
            <person name="Phunkhang P."/>
            <person name="Pierre F."/>
            <person name="Priest M."/>
            <person name="Raghuraman S."/>
            <person name="Rege F."/>
            <person name="Reyes R."/>
            <person name="Rise C."/>
            <person name="Rogov P."/>
            <person name="Ross K."/>
            <person name="Ryan E."/>
            <person name="Settipalli S."/>
            <person name="Shea T."/>
            <person name="Sherpa N."/>
            <person name="Shi L."/>
            <person name="Shih D."/>
            <person name="Sparrow T."/>
            <person name="Spaulding J."/>
            <person name="Stalker J."/>
            <person name="Stange-Thomann N."/>
            <person name="Stavropoulos S."/>
            <person name="Stone C."/>
            <person name="Strader C."/>
            <person name="Tesfaye S."/>
            <person name="Thomson T."/>
            <person name="Thoulutsang Y."/>
            <person name="Thoulutsang D."/>
            <person name="Topham K."/>
            <person name="Topping I."/>
            <person name="Tsamla T."/>
            <person name="Vassiliev H."/>
            <person name="Vo A."/>
            <person name="Wangchuk T."/>
            <person name="Wangdi T."/>
            <person name="Weiand M."/>
            <person name="Wilkinson J."/>
            <person name="Wilson A."/>
            <person name="Yadav S."/>
            <person name="Young G."/>
            <person name="Yu Q."/>
            <person name="Zembek L."/>
            <person name="Zhong D."/>
            <person name="Zimmer A."/>
            <person name="Zwirko Z."/>
            <person name="Jaffe D.B."/>
            <person name="Alvarez P."/>
            <person name="Brockman W."/>
            <person name="Butler J."/>
            <person name="Chin C."/>
            <person name="Gnerre S."/>
            <person name="Grabherr M."/>
            <person name="Kleber M."/>
            <person name="Mauceli E."/>
            <person name="MacCallum I."/>
        </authorList>
    </citation>
    <scope>NUCLEOTIDE SEQUENCE [LARGE SCALE GENOMIC DNA]</scope>
    <source>
        <strain evidence="3">white501</strain>
    </source>
</reference>
<dbReference type="GO" id="GO:0007390">
    <property type="term" value="P:germ-band shortening"/>
    <property type="evidence" value="ECO:0007669"/>
    <property type="project" value="EnsemblMetazoa"/>
</dbReference>
<evidence type="ECO:0000313" key="3">
    <source>
        <dbReference type="Proteomes" id="UP000000304"/>
    </source>
</evidence>
<feature type="region of interest" description="Disordered" evidence="1">
    <location>
        <begin position="159"/>
        <end position="180"/>
    </location>
</feature>
<feature type="region of interest" description="Disordered" evidence="1">
    <location>
        <begin position="34"/>
        <end position="93"/>
    </location>
</feature>
<dbReference type="AlphaFoldDB" id="B4QN40"/>
<dbReference type="PANTHER" id="PTHR13060">
    <property type="entry name" value="SGT1 PROTEIN HSGT1 SUPPRESSOR OF GCR2"/>
    <property type="match status" value="1"/>
</dbReference>
<dbReference type="PANTHER" id="PTHR13060:SF0">
    <property type="entry name" value="PROTEIN ECDYSONELESS HOMOLOG"/>
    <property type="match status" value="1"/>
</dbReference>
<dbReference type="GO" id="GO:0070990">
    <property type="term" value="F:snRNP binding"/>
    <property type="evidence" value="ECO:0007669"/>
    <property type="project" value="EnsemblMetazoa"/>
</dbReference>
<dbReference type="GO" id="GO:0007030">
    <property type="term" value="P:Golgi organization"/>
    <property type="evidence" value="ECO:0007669"/>
    <property type="project" value="EnsemblMetazoa"/>
</dbReference>
<dbReference type="GO" id="GO:0002168">
    <property type="term" value="P:instar larval development"/>
    <property type="evidence" value="ECO:0007669"/>
    <property type="project" value="EnsemblMetazoa"/>
</dbReference>
<dbReference type="EMBL" id="CM000363">
    <property type="protein sequence ID" value="EDX08922.1"/>
    <property type="molecule type" value="Genomic_DNA"/>
</dbReference>
<dbReference type="HOGENOM" id="CLU_1157487_0_0_1"/>
<dbReference type="GO" id="GO:0016319">
    <property type="term" value="P:mushroom body development"/>
    <property type="evidence" value="ECO:0007669"/>
    <property type="project" value="EnsemblMetazoa"/>
</dbReference>
<dbReference type="GO" id="GO:0007591">
    <property type="term" value="P:molting cycle, chitin-based cuticle"/>
    <property type="evidence" value="ECO:0007669"/>
    <property type="project" value="EnsemblMetazoa"/>
</dbReference>
<dbReference type="Bgee" id="FBgn0185114">
    <property type="expression patterns" value="Expressed in embryo and 3 other cell types or tissues"/>
</dbReference>
<proteinExistence type="predicted"/>
<evidence type="ECO:0000256" key="1">
    <source>
        <dbReference type="SAM" id="MobiDB-lite"/>
    </source>
</evidence>
<dbReference type="Pfam" id="PF07093">
    <property type="entry name" value="SGT1"/>
    <property type="match status" value="1"/>
</dbReference>
<dbReference type="STRING" id="7240.B4QN40"/>
<dbReference type="GO" id="GO:0008258">
    <property type="term" value="P:head involution"/>
    <property type="evidence" value="ECO:0007669"/>
    <property type="project" value="EnsemblMetazoa"/>
</dbReference>
<dbReference type="GO" id="GO:0048477">
    <property type="term" value="P:oogenesis"/>
    <property type="evidence" value="ECO:0007669"/>
    <property type="project" value="EnsemblMetazoa"/>
</dbReference>
<protein>
    <submittedName>
        <fullName evidence="2">GD13400</fullName>
    </submittedName>
</protein>
<dbReference type="Proteomes" id="UP000000304">
    <property type="component" value="Chromosome 3L"/>
</dbReference>
<dbReference type="OrthoDB" id="27237at2759"/>